<dbReference type="AlphaFoldDB" id="Q6MPW0"/>
<feature type="region of interest" description="Disordered" evidence="1">
    <location>
        <begin position="1"/>
        <end position="23"/>
    </location>
</feature>
<dbReference type="GeneID" id="93011816"/>
<dbReference type="CDD" id="cd22533">
    <property type="entry name" value="KH-II_YlqC-like"/>
    <property type="match status" value="1"/>
</dbReference>
<dbReference type="Pfam" id="PF13083">
    <property type="entry name" value="KH_KhpA-B"/>
    <property type="match status" value="1"/>
</dbReference>
<dbReference type="RefSeq" id="WP_011163289.1">
    <property type="nucleotide sequence ID" value="NC_005363.1"/>
</dbReference>
<name>Q6MPW0_BDEBA</name>
<accession>Q6MPW0</accession>
<reference evidence="2 3" key="1">
    <citation type="journal article" date="2004" name="Science">
        <title>A predator unmasked: life cycle of Bdellovibrio bacteriovorus from a genomic perspective.</title>
        <authorList>
            <person name="Rendulic S."/>
            <person name="Jagtap P."/>
            <person name="Rosinus A."/>
            <person name="Eppinger M."/>
            <person name="Baar C."/>
            <person name="Lanz C."/>
            <person name="Keller H."/>
            <person name="Lambert C."/>
            <person name="Evans K.J."/>
            <person name="Goesmann A."/>
            <person name="Meyer F."/>
            <person name="Sockett R.E."/>
            <person name="Schuster S.C."/>
        </authorList>
    </citation>
    <scope>NUCLEOTIDE SEQUENCE [LARGE SCALE GENOMIC DNA]</scope>
    <source>
        <strain evidence="3">ATCC 15356 / DSM 50701 / NCIMB 9529 / HD100</strain>
    </source>
</reference>
<gene>
    <name evidence="2" type="ordered locus">Bd0729</name>
</gene>
<evidence type="ECO:0000256" key="1">
    <source>
        <dbReference type="SAM" id="MobiDB-lite"/>
    </source>
</evidence>
<dbReference type="HOGENOM" id="CLU_2140965_0_0_7"/>
<dbReference type="Proteomes" id="UP000008080">
    <property type="component" value="Chromosome"/>
</dbReference>
<protein>
    <submittedName>
        <fullName evidence="2">Putative RNA-binding protein</fullName>
    </submittedName>
</protein>
<evidence type="ECO:0000313" key="2">
    <source>
        <dbReference type="EMBL" id="CAE78687.1"/>
    </source>
</evidence>
<dbReference type="InterPro" id="IPR020627">
    <property type="entry name" value="KhpA"/>
</dbReference>
<feature type="compositionally biased region" description="Polar residues" evidence="1">
    <location>
        <begin position="9"/>
        <end position="19"/>
    </location>
</feature>
<evidence type="ECO:0000313" key="3">
    <source>
        <dbReference type="Proteomes" id="UP000008080"/>
    </source>
</evidence>
<sequence>MSLPKVITRSASSSESSVDTPLCPMKLNEERENGRKLILGLLTELVSDSSSLSINVEVGERTTVYHVGCKKECIGQILGSKGRNIGAIRTLISSISARKGFRAIVEVPYFSD</sequence>
<dbReference type="KEGG" id="bba:Bd0729"/>
<dbReference type="eggNOG" id="COG1837">
    <property type="taxonomic scope" value="Bacteria"/>
</dbReference>
<dbReference type="GO" id="GO:0003723">
    <property type="term" value="F:RNA binding"/>
    <property type="evidence" value="ECO:0007669"/>
    <property type="project" value="InterPro"/>
</dbReference>
<dbReference type="EMBL" id="BX842647">
    <property type="protein sequence ID" value="CAE78687.1"/>
    <property type="molecule type" value="Genomic_DNA"/>
</dbReference>
<keyword evidence="3" id="KW-1185">Reference proteome</keyword>
<proteinExistence type="predicted"/>
<organism evidence="2 3">
    <name type="scientific">Bdellovibrio bacteriovorus (strain ATCC 15356 / DSM 50701 / NCIMB 9529 / HD100)</name>
    <dbReference type="NCBI Taxonomy" id="264462"/>
    <lineage>
        <taxon>Bacteria</taxon>
        <taxon>Pseudomonadati</taxon>
        <taxon>Bdellovibrionota</taxon>
        <taxon>Bdellovibrionia</taxon>
        <taxon>Bdellovibrionales</taxon>
        <taxon>Pseudobdellovibrionaceae</taxon>
        <taxon>Bdellovibrio</taxon>
    </lineage>
</organism>
<dbReference type="STRING" id="264462.Bd0729"/>